<sequence>MARLSVYDPFAEVFPELFRGLMQPVRAPGGDALEIKVEVKESNGDYTVQAEMPGVKKEDINVQIDGNRVAISAEVKRESEQKEGERVLRSERYYGAVARSFTLASEVDESRAAASFEDGVLRLTLPKKTAPSAKRLQIR</sequence>
<comment type="similarity">
    <text evidence="1 2">Belongs to the small heat shock protein (HSP20) family.</text>
</comment>
<dbReference type="InterPro" id="IPR002068">
    <property type="entry name" value="A-crystallin/Hsp20_dom"/>
</dbReference>
<dbReference type="Gene3D" id="2.60.40.790">
    <property type="match status" value="1"/>
</dbReference>
<protein>
    <submittedName>
        <fullName evidence="4">Hsp20/alpha crystallin family protein</fullName>
    </submittedName>
</protein>
<evidence type="ECO:0000256" key="1">
    <source>
        <dbReference type="PROSITE-ProRule" id="PRU00285"/>
    </source>
</evidence>
<evidence type="ECO:0000259" key="3">
    <source>
        <dbReference type="PROSITE" id="PS01031"/>
    </source>
</evidence>
<dbReference type="InterPro" id="IPR008978">
    <property type="entry name" value="HSP20-like_chaperone"/>
</dbReference>
<comment type="caution">
    <text evidence="4">The sequence shown here is derived from an EMBL/GenBank/DDBJ whole genome shotgun (WGS) entry which is preliminary data.</text>
</comment>
<evidence type="ECO:0000313" key="5">
    <source>
        <dbReference type="Proteomes" id="UP000321548"/>
    </source>
</evidence>
<organism evidence="4 5">
    <name type="scientific">Zeimonas arvi</name>
    <dbReference type="NCBI Taxonomy" id="2498847"/>
    <lineage>
        <taxon>Bacteria</taxon>
        <taxon>Pseudomonadati</taxon>
        <taxon>Pseudomonadota</taxon>
        <taxon>Betaproteobacteria</taxon>
        <taxon>Burkholderiales</taxon>
        <taxon>Burkholderiaceae</taxon>
        <taxon>Zeimonas</taxon>
    </lineage>
</organism>
<name>A0A5C8NVK0_9BURK</name>
<dbReference type="EMBL" id="VDUY01000004">
    <property type="protein sequence ID" value="TXL65247.1"/>
    <property type="molecule type" value="Genomic_DNA"/>
</dbReference>
<reference evidence="4 5" key="1">
    <citation type="submission" date="2019-06" db="EMBL/GenBank/DDBJ databases">
        <title>Quisquiliibacterium sp. nov., isolated from a maize field.</title>
        <authorList>
            <person name="Lin S.-Y."/>
            <person name="Tsai C.-F."/>
            <person name="Young C.-C."/>
        </authorList>
    </citation>
    <scope>NUCLEOTIDE SEQUENCE [LARGE SCALE GENOMIC DNA]</scope>
    <source>
        <strain evidence="4 5">CC-CFT501</strain>
    </source>
</reference>
<dbReference type="RefSeq" id="WP_147704442.1">
    <property type="nucleotide sequence ID" value="NZ_VDUY01000004.1"/>
</dbReference>
<dbReference type="PANTHER" id="PTHR11527">
    <property type="entry name" value="HEAT-SHOCK PROTEIN 20 FAMILY MEMBER"/>
    <property type="match status" value="1"/>
</dbReference>
<dbReference type="SUPFAM" id="SSF49764">
    <property type="entry name" value="HSP20-like chaperones"/>
    <property type="match status" value="1"/>
</dbReference>
<evidence type="ECO:0000313" key="4">
    <source>
        <dbReference type="EMBL" id="TXL65247.1"/>
    </source>
</evidence>
<proteinExistence type="inferred from homology"/>
<dbReference type="InterPro" id="IPR031107">
    <property type="entry name" value="Small_HSP"/>
</dbReference>
<gene>
    <name evidence="4" type="ORF">FHP08_10620</name>
</gene>
<dbReference type="PROSITE" id="PS01031">
    <property type="entry name" value="SHSP"/>
    <property type="match status" value="1"/>
</dbReference>
<dbReference type="AlphaFoldDB" id="A0A5C8NVK0"/>
<feature type="domain" description="SHSP" evidence="3">
    <location>
        <begin position="28"/>
        <end position="139"/>
    </location>
</feature>
<evidence type="ECO:0000256" key="2">
    <source>
        <dbReference type="RuleBase" id="RU003616"/>
    </source>
</evidence>
<accession>A0A5C8NVK0</accession>
<dbReference type="OrthoDB" id="9808910at2"/>
<dbReference type="Proteomes" id="UP000321548">
    <property type="component" value="Unassembled WGS sequence"/>
</dbReference>
<keyword evidence="5" id="KW-1185">Reference proteome</keyword>
<dbReference type="CDD" id="cd06471">
    <property type="entry name" value="ACD_LpsHSP_like"/>
    <property type="match status" value="1"/>
</dbReference>
<dbReference type="Pfam" id="PF00011">
    <property type="entry name" value="HSP20"/>
    <property type="match status" value="1"/>
</dbReference>